<dbReference type="SUPFAM" id="SSF56112">
    <property type="entry name" value="Protein kinase-like (PK-like)"/>
    <property type="match status" value="1"/>
</dbReference>
<dbReference type="VEuPathDB" id="FungiDB:DFL_004385"/>
<dbReference type="GO" id="GO:0031037">
    <property type="term" value="P:myosin II filament disassembly"/>
    <property type="evidence" value="ECO:0007669"/>
    <property type="project" value="TreeGrafter"/>
</dbReference>
<dbReference type="CDD" id="cd04515">
    <property type="entry name" value="Alpha_kinase"/>
    <property type="match status" value="1"/>
</dbReference>
<evidence type="ECO:0000256" key="1">
    <source>
        <dbReference type="ARBA" id="ARBA00022527"/>
    </source>
</evidence>
<evidence type="ECO:0000256" key="5">
    <source>
        <dbReference type="ARBA" id="ARBA00022840"/>
    </source>
</evidence>
<dbReference type="STRING" id="97331.A0A437A4I8"/>
<dbReference type="GeneID" id="93586696"/>
<name>A0A437A4I8_ARTFL</name>
<dbReference type="AlphaFoldDB" id="A0A437A4I8"/>
<dbReference type="Gene3D" id="3.20.200.10">
    <property type="entry name" value="MHCK/EF2 kinase"/>
    <property type="match status" value="1"/>
</dbReference>
<feature type="domain" description="Alpha-type protein kinase" evidence="6">
    <location>
        <begin position="60"/>
        <end position="248"/>
    </location>
</feature>
<dbReference type="RefSeq" id="XP_067491635.1">
    <property type="nucleotide sequence ID" value="XM_067633470.1"/>
</dbReference>
<evidence type="ECO:0000313" key="8">
    <source>
        <dbReference type="Proteomes" id="UP000283090"/>
    </source>
</evidence>
<comment type="caution">
    <text evidence="7">The sequence shown here is derived from an EMBL/GenBank/DDBJ whole genome shotgun (WGS) entry which is preliminary data.</text>
</comment>
<proteinExistence type="predicted"/>
<dbReference type="InterPro" id="IPR011009">
    <property type="entry name" value="Kinase-like_dom_sf"/>
</dbReference>
<reference evidence="7 8" key="1">
    <citation type="submission" date="2019-01" db="EMBL/GenBank/DDBJ databases">
        <title>Intercellular communication is required for trap formation in the nematode-trapping fungus Duddingtonia flagrans.</title>
        <authorList>
            <person name="Youssar L."/>
            <person name="Wernet V."/>
            <person name="Hensel N."/>
            <person name="Hildebrandt H.-G."/>
            <person name="Fischer R."/>
        </authorList>
    </citation>
    <scope>NUCLEOTIDE SEQUENCE [LARGE SCALE GENOMIC DNA]</scope>
    <source>
        <strain evidence="7 8">CBS H-5679</strain>
    </source>
</reference>
<keyword evidence="5" id="KW-0067">ATP-binding</keyword>
<dbReference type="Pfam" id="PF02816">
    <property type="entry name" value="Alpha_kinase"/>
    <property type="match status" value="2"/>
</dbReference>
<protein>
    <recommendedName>
        <fullName evidence="6">Alpha-type protein kinase domain-containing protein</fullName>
    </recommendedName>
</protein>
<dbReference type="InterPro" id="IPR004166">
    <property type="entry name" value="a-kinase_dom"/>
</dbReference>
<dbReference type="EMBL" id="SAEB01000006">
    <property type="protein sequence ID" value="RVD86091.1"/>
    <property type="molecule type" value="Genomic_DNA"/>
</dbReference>
<evidence type="ECO:0000256" key="2">
    <source>
        <dbReference type="ARBA" id="ARBA00022679"/>
    </source>
</evidence>
<dbReference type="OrthoDB" id="301415at2759"/>
<dbReference type="GO" id="GO:0004674">
    <property type="term" value="F:protein serine/threonine kinase activity"/>
    <property type="evidence" value="ECO:0007669"/>
    <property type="project" value="UniProtKB-KW"/>
</dbReference>
<dbReference type="SMART" id="SM00811">
    <property type="entry name" value="Alpha_kinase"/>
    <property type="match status" value="1"/>
</dbReference>
<accession>A0A437A4I8</accession>
<sequence length="262" mass="28993">MPLLRINSSTYKMAYVFFEAYSAVSPNSKVVTTSVSTSASLSVPTPFSVTRRPAKDFEVVSEDSPPEWGSPGWFNQALTLEAFSADGVMSMTAYARSAASRNWLVIKPFKRGGKTFIDLVDDMCSQALCKAFALEFNALVSEKYSLDFILVTCLRPKPDTRNAADFLSLELSIEGDYVRYNSNSGWVNPSISNPTSQAAQVPTDPAIHTADKARFSSMDVNLNDDGFKFFFFSHQRNRVCKNLGLKSNKAMLLTGNFEFGQI</sequence>
<evidence type="ECO:0000256" key="3">
    <source>
        <dbReference type="ARBA" id="ARBA00022741"/>
    </source>
</evidence>
<dbReference type="PROSITE" id="PS51158">
    <property type="entry name" value="ALPHA_KINASE"/>
    <property type="match status" value="1"/>
</dbReference>
<dbReference type="InterPro" id="IPR051852">
    <property type="entry name" value="Alpha-type_PK"/>
</dbReference>
<dbReference type="GO" id="GO:0005524">
    <property type="term" value="F:ATP binding"/>
    <property type="evidence" value="ECO:0007669"/>
    <property type="project" value="UniProtKB-KW"/>
</dbReference>
<dbReference type="Proteomes" id="UP000283090">
    <property type="component" value="Unassembled WGS sequence"/>
</dbReference>
<dbReference type="GO" id="GO:1903013">
    <property type="term" value="P:response to differentiation-inducing factor 1"/>
    <property type="evidence" value="ECO:0007669"/>
    <property type="project" value="TreeGrafter"/>
</dbReference>
<evidence type="ECO:0000313" key="7">
    <source>
        <dbReference type="EMBL" id="RVD86091.1"/>
    </source>
</evidence>
<evidence type="ECO:0000256" key="4">
    <source>
        <dbReference type="ARBA" id="ARBA00022777"/>
    </source>
</evidence>
<keyword evidence="3" id="KW-0547">Nucleotide-binding</keyword>
<keyword evidence="8" id="KW-1185">Reference proteome</keyword>
<dbReference type="PANTHER" id="PTHR45992:SF2">
    <property type="entry name" value="EUKARYOTIC ELONGATION FACTOR 2 KINASE"/>
    <property type="match status" value="1"/>
</dbReference>
<keyword evidence="4" id="KW-0418">Kinase</keyword>
<organism evidence="7 8">
    <name type="scientific">Arthrobotrys flagrans</name>
    <name type="common">Nematode-trapping fungus</name>
    <name type="synonym">Trichothecium flagrans</name>
    <dbReference type="NCBI Taxonomy" id="97331"/>
    <lineage>
        <taxon>Eukaryota</taxon>
        <taxon>Fungi</taxon>
        <taxon>Dikarya</taxon>
        <taxon>Ascomycota</taxon>
        <taxon>Pezizomycotina</taxon>
        <taxon>Orbiliomycetes</taxon>
        <taxon>Orbiliales</taxon>
        <taxon>Orbiliaceae</taxon>
        <taxon>Arthrobotrys</taxon>
    </lineage>
</organism>
<gene>
    <name evidence="7" type="ORF">DFL_004385</name>
</gene>
<keyword evidence="2" id="KW-0808">Transferase</keyword>
<dbReference type="PANTHER" id="PTHR45992">
    <property type="entry name" value="EUKARYOTIC ELONGATION FACTOR 2 KINASE-RELATED"/>
    <property type="match status" value="1"/>
</dbReference>
<keyword evidence="1" id="KW-0723">Serine/threonine-protein kinase</keyword>
<evidence type="ECO:0000259" key="6">
    <source>
        <dbReference type="PROSITE" id="PS51158"/>
    </source>
</evidence>
<dbReference type="Gene3D" id="3.30.200.20">
    <property type="entry name" value="Phosphorylase Kinase, domain 1"/>
    <property type="match status" value="1"/>
</dbReference>